<keyword evidence="3" id="KW-0274">FAD</keyword>
<dbReference type="Proteomes" id="UP001597045">
    <property type="component" value="Unassembled WGS sequence"/>
</dbReference>
<comment type="cofactor">
    <cofactor evidence="1">
        <name>FAD</name>
        <dbReference type="ChEBI" id="CHEBI:57692"/>
    </cofactor>
</comment>
<dbReference type="Pfam" id="PF01494">
    <property type="entry name" value="FAD_binding_3"/>
    <property type="match status" value="1"/>
</dbReference>
<keyword evidence="6" id="KW-1185">Reference proteome</keyword>
<evidence type="ECO:0000256" key="1">
    <source>
        <dbReference type="ARBA" id="ARBA00001974"/>
    </source>
</evidence>
<proteinExistence type="predicted"/>
<reference evidence="6" key="1">
    <citation type="journal article" date="2019" name="Int. J. Syst. Evol. Microbiol.">
        <title>The Global Catalogue of Microorganisms (GCM) 10K type strain sequencing project: providing services to taxonomists for standard genome sequencing and annotation.</title>
        <authorList>
            <consortium name="The Broad Institute Genomics Platform"/>
            <consortium name="The Broad Institute Genome Sequencing Center for Infectious Disease"/>
            <person name="Wu L."/>
            <person name="Ma J."/>
        </authorList>
    </citation>
    <scope>NUCLEOTIDE SEQUENCE [LARGE SCALE GENOMIC DNA]</scope>
    <source>
        <strain evidence="6">JCM 31486</strain>
    </source>
</reference>
<sequence length="65" mass="6653">MSVVVVGGGLVGLSTALFLGHQGVPTTVVERHPGTSIHPKARGLNARTMELFRGMGLSGAIREAG</sequence>
<keyword evidence="2" id="KW-0285">Flavoprotein</keyword>
<name>A0ABW3MIR4_9PSEU</name>
<dbReference type="EMBL" id="JBHTIS010002585">
    <property type="protein sequence ID" value="MFD1050067.1"/>
    <property type="molecule type" value="Genomic_DNA"/>
</dbReference>
<dbReference type="Gene3D" id="3.50.50.60">
    <property type="entry name" value="FAD/NAD(P)-binding domain"/>
    <property type="match status" value="1"/>
</dbReference>
<dbReference type="PANTHER" id="PTHR43004">
    <property type="entry name" value="TRK SYSTEM POTASSIUM UPTAKE PROTEIN"/>
    <property type="match status" value="1"/>
</dbReference>
<dbReference type="PANTHER" id="PTHR43004:SF19">
    <property type="entry name" value="BINDING MONOOXYGENASE, PUTATIVE (JCVI)-RELATED"/>
    <property type="match status" value="1"/>
</dbReference>
<dbReference type="SUPFAM" id="SSF51905">
    <property type="entry name" value="FAD/NAD(P)-binding domain"/>
    <property type="match status" value="1"/>
</dbReference>
<dbReference type="InterPro" id="IPR036188">
    <property type="entry name" value="FAD/NAD-bd_sf"/>
</dbReference>
<evidence type="ECO:0000259" key="4">
    <source>
        <dbReference type="Pfam" id="PF01494"/>
    </source>
</evidence>
<organism evidence="5 6">
    <name type="scientific">Kibdelosporangium lantanae</name>
    <dbReference type="NCBI Taxonomy" id="1497396"/>
    <lineage>
        <taxon>Bacteria</taxon>
        <taxon>Bacillati</taxon>
        <taxon>Actinomycetota</taxon>
        <taxon>Actinomycetes</taxon>
        <taxon>Pseudonocardiales</taxon>
        <taxon>Pseudonocardiaceae</taxon>
        <taxon>Kibdelosporangium</taxon>
    </lineage>
</organism>
<protein>
    <submittedName>
        <fullName evidence="5">FAD-dependent oxidoreductase</fullName>
    </submittedName>
</protein>
<gene>
    <name evidence="5" type="ORF">ACFQ1S_33330</name>
</gene>
<evidence type="ECO:0000256" key="3">
    <source>
        <dbReference type="ARBA" id="ARBA00022827"/>
    </source>
</evidence>
<evidence type="ECO:0000313" key="5">
    <source>
        <dbReference type="EMBL" id="MFD1050067.1"/>
    </source>
</evidence>
<dbReference type="InterPro" id="IPR002938">
    <property type="entry name" value="FAD-bd"/>
</dbReference>
<accession>A0ABW3MIR4</accession>
<dbReference type="InterPro" id="IPR050641">
    <property type="entry name" value="RIFMO-like"/>
</dbReference>
<feature type="domain" description="FAD-binding" evidence="4">
    <location>
        <begin position="2"/>
        <end position="65"/>
    </location>
</feature>
<evidence type="ECO:0000256" key="2">
    <source>
        <dbReference type="ARBA" id="ARBA00022630"/>
    </source>
</evidence>
<comment type="caution">
    <text evidence="5">The sequence shown here is derived from an EMBL/GenBank/DDBJ whole genome shotgun (WGS) entry which is preliminary data.</text>
</comment>
<feature type="non-terminal residue" evidence="5">
    <location>
        <position position="65"/>
    </location>
</feature>
<evidence type="ECO:0000313" key="6">
    <source>
        <dbReference type="Proteomes" id="UP001597045"/>
    </source>
</evidence>